<proteinExistence type="predicted"/>
<dbReference type="AlphaFoldDB" id="A0A835CSB7"/>
<dbReference type="EMBL" id="JACMRX010000004">
    <property type="protein sequence ID" value="KAF7991100.1"/>
    <property type="molecule type" value="Genomic_DNA"/>
</dbReference>
<accession>A0A835CSB7</accession>
<dbReference type="OrthoDB" id="7699235at2759"/>
<evidence type="ECO:0000256" key="1">
    <source>
        <dbReference type="SAM" id="SignalP"/>
    </source>
</evidence>
<evidence type="ECO:0000313" key="3">
    <source>
        <dbReference type="Proteomes" id="UP000639338"/>
    </source>
</evidence>
<protein>
    <submittedName>
        <fullName evidence="2">Uncharacterized protein</fullName>
    </submittedName>
</protein>
<comment type="caution">
    <text evidence="2">The sequence shown here is derived from an EMBL/GenBank/DDBJ whole genome shotgun (WGS) entry which is preliminary data.</text>
</comment>
<keyword evidence="1" id="KW-0732">Signal</keyword>
<evidence type="ECO:0000313" key="2">
    <source>
        <dbReference type="EMBL" id="KAF7991100.1"/>
    </source>
</evidence>
<keyword evidence="3" id="KW-1185">Reference proteome</keyword>
<dbReference type="Proteomes" id="UP000639338">
    <property type="component" value="Unassembled WGS sequence"/>
</dbReference>
<feature type="signal peptide" evidence="1">
    <location>
        <begin position="1"/>
        <end position="21"/>
    </location>
</feature>
<organism evidence="2 3">
    <name type="scientific">Aphidius gifuensis</name>
    <name type="common">Parasitoid wasp</name>
    <dbReference type="NCBI Taxonomy" id="684658"/>
    <lineage>
        <taxon>Eukaryota</taxon>
        <taxon>Metazoa</taxon>
        <taxon>Ecdysozoa</taxon>
        <taxon>Arthropoda</taxon>
        <taxon>Hexapoda</taxon>
        <taxon>Insecta</taxon>
        <taxon>Pterygota</taxon>
        <taxon>Neoptera</taxon>
        <taxon>Endopterygota</taxon>
        <taxon>Hymenoptera</taxon>
        <taxon>Apocrita</taxon>
        <taxon>Ichneumonoidea</taxon>
        <taxon>Braconidae</taxon>
        <taxon>Aphidiinae</taxon>
        <taxon>Aphidius</taxon>
    </lineage>
</organism>
<gene>
    <name evidence="2" type="ORF">HCN44_002662</name>
</gene>
<reference evidence="2 3" key="1">
    <citation type="submission" date="2020-08" db="EMBL/GenBank/DDBJ databases">
        <title>Aphidius gifuensis genome sequencing and assembly.</title>
        <authorList>
            <person name="Du Z."/>
        </authorList>
    </citation>
    <scope>NUCLEOTIDE SEQUENCE [LARGE SCALE GENOMIC DNA]</scope>
    <source>
        <strain evidence="2">YNYX2018</strain>
        <tissue evidence="2">Adults</tissue>
    </source>
</reference>
<sequence length="246" mass="28962">MPTTSHSFIIINFILGKNVFAYFDGDSYDHYQWQGLYNGLTTGVRKESVDYYDTRKDNILLDSYNEFQQNYNSVIPETVTPSSFVNNEQINLSNNEQINLSNNEDWRTNSQVEKNIDDPVHQTADYQTSQSLIDDSSASQYSHPIHVQVPKYYPVVKTIVVPVVKKVAYAVEKIVPVYVQKDVPITVEKYIPVPVEQPYPIHIPIYRHVFYKSPLDYDEYKHNNINKRRSYRRNRWSRRSQYYKNG</sequence>
<name>A0A835CSB7_APHGI</name>
<feature type="chain" id="PRO_5032899706" evidence="1">
    <location>
        <begin position="22"/>
        <end position="246"/>
    </location>
</feature>